<gene>
    <name evidence="2" type="ORF">ACFFIT_06785</name>
</gene>
<dbReference type="PANTHER" id="PTHR43441">
    <property type="entry name" value="RIBOSOMAL-PROTEIN-SERINE ACETYLTRANSFERASE"/>
    <property type="match status" value="1"/>
</dbReference>
<dbReference type="Proteomes" id="UP001589758">
    <property type="component" value="Unassembled WGS sequence"/>
</dbReference>
<keyword evidence="3" id="KW-1185">Reference proteome</keyword>
<protein>
    <submittedName>
        <fullName evidence="2">GNAT family N-acetyltransferase</fullName>
        <ecNumber evidence="2">2.3.-.-</ecNumber>
    </submittedName>
</protein>
<dbReference type="EMBL" id="JBHLXE010000076">
    <property type="protein sequence ID" value="MFC0179791.1"/>
    <property type="molecule type" value="Genomic_DNA"/>
</dbReference>
<reference evidence="2 3" key="1">
    <citation type="submission" date="2024-09" db="EMBL/GenBank/DDBJ databases">
        <authorList>
            <person name="Sun Q."/>
            <person name="Mori K."/>
        </authorList>
    </citation>
    <scope>NUCLEOTIDE SEQUENCE [LARGE SCALE GENOMIC DNA]</scope>
    <source>
        <strain evidence="2 3">CCM 8545</strain>
    </source>
</reference>
<dbReference type="PANTHER" id="PTHR43441:SF11">
    <property type="entry name" value="RIBOSOMAL-PROTEIN-SERINE ACETYLTRANSFERASE"/>
    <property type="match status" value="1"/>
</dbReference>
<dbReference type="EC" id="2.3.-.-" evidence="2"/>
<evidence type="ECO:0000313" key="3">
    <source>
        <dbReference type="Proteomes" id="UP001589758"/>
    </source>
</evidence>
<keyword evidence="2" id="KW-0012">Acyltransferase</keyword>
<dbReference type="InterPro" id="IPR051908">
    <property type="entry name" value="Ribosomal_N-acetyltransferase"/>
</dbReference>
<evidence type="ECO:0000259" key="1">
    <source>
        <dbReference type="PROSITE" id="PS51186"/>
    </source>
</evidence>
<dbReference type="InterPro" id="IPR000182">
    <property type="entry name" value="GNAT_dom"/>
</dbReference>
<sequence>MMNNSEFQQLNLAKPDLKFATDLFSLISDNREYLSVWLAWPNYVTHIKDSEYFIKNAIKEMEEGTAETYIILFDMKPIGTVSFNKIDKQNKIGYVGYWISEKYQGKGFVKFAVNFLLQRGFYELMLNKVVIRCAVGNNKSESIPLKFAFKFEGIARENELVNGIFIDHKIYSLLKNEFSQGNSGRNEA</sequence>
<name>A0ABV6CBX0_9GAMM</name>
<organism evidence="2 3">
    <name type="scientific">Thorsellia kenyensis</name>
    <dbReference type="NCBI Taxonomy" id="1549888"/>
    <lineage>
        <taxon>Bacteria</taxon>
        <taxon>Pseudomonadati</taxon>
        <taxon>Pseudomonadota</taxon>
        <taxon>Gammaproteobacteria</taxon>
        <taxon>Enterobacterales</taxon>
        <taxon>Thorselliaceae</taxon>
        <taxon>Thorsellia</taxon>
    </lineage>
</organism>
<comment type="caution">
    <text evidence="2">The sequence shown here is derived from an EMBL/GenBank/DDBJ whole genome shotgun (WGS) entry which is preliminary data.</text>
</comment>
<keyword evidence="2" id="KW-0808">Transferase</keyword>
<evidence type="ECO:0000313" key="2">
    <source>
        <dbReference type="EMBL" id="MFC0179791.1"/>
    </source>
</evidence>
<dbReference type="CDD" id="cd04301">
    <property type="entry name" value="NAT_SF"/>
    <property type="match status" value="1"/>
</dbReference>
<dbReference type="SUPFAM" id="SSF55729">
    <property type="entry name" value="Acyl-CoA N-acyltransferases (Nat)"/>
    <property type="match status" value="1"/>
</dbReference>
<dbReference type="PROSITE" id="PS51186">
    <property type="entry name" value="GNAT"/>
    <property type="match status" value="1"/>
</dbReference>
<dbReference type="RefSeq" id="WP_385876897.1">
    <property type="nucleotide sequence ID" value="NZ_JBHLXE010000076.1"/>
</dbReference>
<proteinExistence type="predicted"/>
<accession>A0ABV6CBX0</accession>
<dbReference type="InterPro" id="IPR016181">
    <property type="entry name" value="Acyl_CoA_acyltransferase"/>
</dbReference>
<dbReference type="Gene3D" id="3.40.630.30">
    <property type="match status" value="1"/>
</dbReference>
<dbReference type="GO" id="GO:0016746">
    <property type="term" value="F:acyltransferase activity"/>
    <property type="evidence" value="ECO:0007669"/>
    <property type="project" value="UniProtKB-KW"/>
</dbReference>
<feature type="domain" description="N-acetyltransferase" evidence="1">
    <location>
        <begin position="25"/>
        <end position="171"/>
    </location>
</feature>
<dbReference type="Pfam" id="PF13302">
    <property type="entry name" value="Acetyltransf_3"/>
    <property type="match status" value="1"/>
</dbReference>